<keyword evidence="7 13" id="KW-0547">Nucleotide-binding</keyword>
<dbReference type="Pfam" id="PF01409">
    <property type="entry name" value="tRNA-synt_2d"/>
    <property type="match status" value="1"/>
</dbReference>
<keyword evidence="8 13" id="KW-0067">ATP-binding</keyword>
<dbReference type="InterPro" id="IPR004529">
    <property type="entry name" value="Phe-tRNA-synth_IIc_asu"/>
</dbReference>
<dbReference type="Pfam" id="PF02912">
    <property type="entry name" value="Phe_tRNA-synt_N"/>
    <property type="match status" value="1"/>
</dbReference>
<dbReference type="InterPro" id="IPR004188">
    <property type="entry name" value="Phe-tRNA_ligase_II_N"/>
</dbReference>
<dbReference type="NCBIfam" id="TIGR00468">
    <property type="entry name" value="pheS"/>
    <property type="match status" value="1"/>
</dbReference>
<evidence type="ECO:0000256" key="4">
    <source>
        <dbReference type="ARBA" id="ARBA00022490"/>
    </source>
</evidence>
<dbReference type="PANTHER" id="PTHR11538">
    <property type="entry name" value="PHENYLALANYL-TRNA SYNTHETASE"/>
    <property type="match status" value="1"/>
</dbReference>
<keyword evidence="4 13" id="KW-0963">Cytoplasm</keyword>
<evidence type="ECO:0000256" key="2">
    <source>
        <dbReference type="ARBA" id="ARBA00010207"/>
    </source>
</evidence>
<dbReference type="GO" id="GO:0000049">
    <property type="term" value="F:tRNA binding"/>
    <property type="evidence" value="ECO:0007669"/>
    <property type="project" value="InterPro"/>
</dbReference>
<evidence type="ECO:0000259" key="14">
    <source>
        <dbReference type="PROSITE" id="PS50862"/>
    </source>
</evidence>
<dbReference type="GO" id="GO:0004826">
    <property type="term" value="F:phenylalanine-tRNA ligase activity"/>
    <property type="evidence" value="ECO:0007669"/>
    <property type="project" value="UniProtKB-UniRule"/>
</dbReference>
<comment type="subunit">
    <text evidence="3 13">Tetramer of two alpha and two beta subunits.</text>
</comment>
<dbReference type="GO" id="GO:0006432">
    <property type="term" value="P:phenylalanyl-tRNA aminoacylation"/>
    <property type="evidence" value="ECO:0007669"/>
    <property type="project" value="UniProtKB-UniRule"/>
</dbReference>
<organism evidence="15 16">
    <name type="scientific">Candidatus Roizmanbacteria bacterium CG_4_10_14_0_2_um_filter_39_13</name>
    <dbReference type="NCBI Taxonomy" id="1974825"/>
    <lineage>
        <taxon>Bacteria</taxon>
        <taxon>Candidatus Roizmaniibacteriota</taxon>
    </lineage>
</organism>
<evidence type="ECO:0000256" key="12">
    <source>
        <dbReference type="ARBA" id="ARBA00049255"/>
    </source>
</evidence>
<evidence type="ECO:0000256" key="6">
    <source>
        <dbReference type="ARBA" id="ARBA00022723"/>
    </source>
</evidence>
<evidence type="ECO:0000256" key="8">
    <source>
        <dbReference type="ARBA" id="ARBA00022840"/>
    </source>
</evidence>
<dbReference type="InterPro" id="IPR010978">
    <property type="entry name" value="tRNA-bd_arm"/>
</dbReference>
<dbReference type="Gene3D" id="3.30.930.10">
    <property type="entry name" value="Bira Bifunctional Protein, Domain 2"/>
    <property type="match status" value="1"/>
</dbReference>
<gene>
    <name evidence="13" type="primary">pheS</name>
    <name evidence="15" type="ORF">COY16_00160</name>
</gene>
<evidence type="ECO:0000256" key="9">
    <source>
        <dbReference type="ARBA" id="ARBA00022842"/>
    </source>
</evidence>
<dbReference type="GO" id="GO:0005737">
    <property type="term" value="C:cytoplasm"/>
    <property type="evidence" value="ECO:0007669"/>
    <property type="project" value="UniProtKB-SubCell"/>
</dbReference>
<keyword evidence="9 13" id="KW-0460">Magnesium</keyword>
<dbReference type="SUPFAM" id="SSF55681">
    <property type="entry name" value="Class II aaRS and biotin synthetases"/>
    <property type="match status" value="1"/>
</dbReference>
<dbReference type="InterPro" id="IPR022911">
    <property type="entry name" value="Phe_tRNA_ligase_alpha1_bac"/>
</dbReference>
<dbReference type="HAMAP" id="MF_00281">
    <property type="entry name" value="Phe_tRNA_synth_alpha1"/>
    <property type="match status" value="1"/>
</dbReference>
<dbReference type="GO" id="GO:0005524">
    <property type="term" value="F:ATP binding"/>
    <property type="evidence" value="ECO:0007669"/>
    <property type="project" value="UniProtKB-UniRule"/>
</dbReference>
<sequence>MMSPNNALHTFQEDLKSITSLESLYVLETQYLGKNGILNESLKSMKDLDPEARKVLGQEVNKIKGEIVESISIAKKKLLSMVDENNAVDVTLPGKKYESGSLHLVTYAIEEISAIFERIGFIRMSYPEIEWEWFSFEALNMPADHPARDDFETFFIDTPAHEKFGKMVLTPHTSSGQIREMLRLGKPPIRMINIAKTYRPNWDASHVPMFHQFEGLCIDKKINITHLKGTIDYFAKEFFGEDRETRLRPFHFQFTEPSFEVDITCDLCAGTGYVSESGRSLDSARDDLKVKCKLCKQGWLELGGTGMVHPNVLTAGGIDPKEYTGWAFGFGVERVMMMKPGVGLNNMRALYDGDIRVLEQF</sequence>
<evidence type="ECO:0000313" key="15">
    <source>
        <dbReference type="EMBL" id="PIZ64160.1"/>
    </source>
</evidence>
<dbReference type="CDD" id="cd00496">
    <property type="entry name" value="PheRS_alpha_core"/>
    <property type="match status" value="1"/>
</dbReference>
<feature type="domain" description="Aminoacyl-transfer RNA synthetases class-II family profile" evidence="14">
    <location>
        <begin position="117"/>
        <end position="338"/>
    </location>
</feature>
<evidence type="ECO:0000256" key="10">
    <source>
        <dbReference type="ARBA" id="ARBA00022917"/>
    </source>
</evidence>
<comment type="similarity">
    <text evidence="2 13">Belongs to the class-II aminoacyl-tRNA synthetase family. Phe-tRNA synthetase alpha subunit type 1 subfamily.</text>
</comment>
<dbReference type="PROSITE" id="PS50862">
    <property type="entry name" value="AA_TRNA_LIGASE_II"/>
    <property type="match status" value="1"/>
</dbReference>
<accession>A0A2M7U1Z7</accession>
<dbReference type="PANTHER" id="PTHR11538:SF41">
    <property type="entry name" value="PHENYLALANINE--TRNA LIGASE, MITOCHONDRIAL"/>
    <property type="match status" value="1"/>
</dbReference>
<reference evidence="16" key="1">
    <citation type="submission" date="2017-09" db="EMBL/GenBank/DDBJ databases">
        <title>Depth-based differentiation of microbial function through sediment-hosted aquifers and enrichment of novel symbionts in the deep terrestrial subsurface.</title>
        <authorList>
            <person name="Probst A.J."/>
            <person name="Ladd B."/>
            <person name="Jarett J.K."/>
            <person name="Geller-Mcgrath D.E."/>
            <person name="Sieber C.M.K."/>
            <person name="Emerson J.B."/>
            <person name="Anantharaman K."/>
            <person name="Thomas B.C."/>
            <person name="Malmstrom R."/>
            <person name="Stieglmeier M."/>
            <person name="Klingl A."/>
            <person name="Woyke T."/>
            <person name="Ryan C.M."/>
            <person name="Banfield J.F."/>
        </authorList>
    </citation>
    <scope>NUCLEOTIDE SEQUENCE [LARGE SCALE GENOMIC DNA]</scope>
</reference>
<comment type="cofactor">
    <cofactor evidence="13">
        <name>Mg(2+)</name>
        <dbReference type="ChEBI" id="CHEBI:18420"/>
    </cofactor>
    <text evidence="13">Binds 2 magnesium ions per tetramer.</text>
</comment>
<keyword evidence="5 13" id="KW-0436">Ligase</keyword>
<evidence type="ECO:0000256" key="7">
    <source>
        <dbReference type="ARBA" id="ARBA00022741"/>
    </source>
</evidence>
<keyword evidence="10 13" id="KW-0648">Protein biosynthesis</keyword>
<comment type="subcellular location">
    <subcellularLocation>
        <location evidence="1 13">Cytoplasm</location>
    </subcellularLocation>
</comment>
<dbReference type="EMBL" id="PFOB01000001">
    <property type="protein sequence ID" value="PIZ64160.1"/>
    <property type="molecule type" value="Genomic_DNA"/>
</dbReference>
<comment type="caution">
    <text evidence="15">The sequence shown here is derived from an EMBL/GenBank/DDBJ whole genome shotgun (WGS) entry which is preliminary data.</text>
</comment>
<dbReference type="InterPro" id="IPR045864">
    <property type="entry name" value="aa-tRNA-synth_II/BPL/LPL"/>
</dbReference>
<dbReference type="Proteomes" id="UP000228503">
    <property type="component" value="Unassembled WGS sequence"/>
</dbReference>
<protein>
    <recommendedName>
        <fullName evidence="13">Phenylalanine--tRNA ligase alpha subunit</fullName>
        <ecNumber evidence="13">6.1.1.20</ecNumber>
    </recommendedName>
    <alternativeName>
        <fullName evidence="13">Phenylalanyl-tRNA synthetase alpha subunit</fullName>
        <shortName evidence="13">PheRS</shortName>
    </alternativeName>
</protein>
<dbReference type="InterPro" id="IPR002319">
    <property type="entry name" value="Phenylalanyl-tRNA_Synthase"/>
</dbReference>
<evidence type="ECO:0000256" key="11">
    <source>
        <dbReference type="ARBA" id="ARBA00023146"/>
    </source>
</evidence>
<dbReference type="AlphaFoldDB" id="A0A2M7U1Z7"/>
<evidence type="ECO:0000256" key="3">
    <source>
        <dbReference type="ARBA" id="ARBA00011209"/>
    </source>
</evidence>
<evidence type="ECO:0000256" key="5">
    <source>
        <dbReference type="ARBA" id="ARBA00022598"/>
    </source>
</evidence>
<evidence type="ECO:0000256" key="13">
    <source>
        <dbReference type="HAMAP-Rule" id="MF_00281"/>
    </source>
</evidence>
<dbReference type="GO" id="GO:0000287">
    <property type="term" value="F:magnesium ion binding"/>
    <property type="evidence" value="ECO:0007669"/>
    <property type="project" value="UniProtKB-UniRule"/>
</dbReference>
<dbReference type="SUPFAM" id="SSF46589">
    <property type="entry name" value="tRNA-binding arm"/>
    <property type="match status" value="1"/>
</dbReference>
<comment type="catalytic activity">
    <reaction evidence="12 13">
        <text>tRNA(Phe) + L-phenylalanine + ATP = L-phenylalanyl-tRNA(Phe) + AMP + diphosphate + H(+)</text>
        <dbReference type="Rhea" id="RHEA:19413"/>
        <dbReference type="Rhea" id="RHEA-COMP:9668"/>
        <dbReference type="Rhea" id="RHEA-COMP:9699"/>
        <dbReference type="ChEBI" id="CHEBI:15378"/>
        <dbReference type="ChEBI" id="CHEBI:30616"/>
        <dbReference type="ChEBI" id="CHEBI:33019"/>
        <dbReference type="ChEBI" id="CHEBI:58095"/>
        <dbReference type="ChEBI" id="CHEBI:78442"/>
        <dbReference type="ChEBI" id="CHEBI:78531"/>
        <dbReference type="ChEBI" id="CHEBI:456215"/>
        <dbReference type="EC" id="6.1.1.20"/>
    </reaction>
</comment>
<keyword evidence="6 13" id="KW-0479">Metal-binding</keyword>
<dbReference type="InterPro" id="IPR006195">
    <property type="entry name" value="aa-tRNA-synth_II"/>
</dbReference>
<name>A0A2M7U1Z7_9BACT</name>
<dbReference type="EC" id="6.1.1.20" evidence="13"/>
<proteinExistence type="inferred from homology"/>
<keyword evidence="11 13" id="KW-0030">Aminoacyl-tRNA synthetase</keyword>
<feature type="binding site" evidence="13">
    <location>
        <position position="256"/>
    </location>
    <ligand>
        <name>Mg(2+)</name>
        <dbReference type="ChEBI" id="CHEBI:18420"/>
        <note>shared with beta subunit</note>
    </ligand>
</feature>
<evidence type="ECO:0000256" key="1">
    <source>
        <dbReference type="ARBA" id="ARBA00004496"/>
    </source>
</evidence>
<evidence type="ECO:0000313" key="16">
    <source>
        <dbReference type="Proteomes" id="UP000228503"/>
    </source>
</evidence>